<organism evidence="1 2">
    <name type="scientific">Haloferax litoreum</name>
    <dbReference type="NCBI Taxonomy" id="2666140"/>
    <lineage>
        <taxon>Archaea</taxon>
        <taxon>Methanobacteriati</taxon>
        <taxon>Methanobacteriota</taxon>
        <taxon>Stenosarchaea group</taxon>
        <taxon>Halobacteria</taxon>
        <taxon>Halobacteriales</taxon>
        <taxon>Haloferacaceae</taxon>
        <taxon>Haloferax</taxon>
    </lineage>
</organism>
<protein>
    <submittedName>
        <fullName evidence="1">Uncharacterized protein</fullName>
    </submittedName>
</protein>
<dbReference type="Proteomes" id="UP000439022">
    <property type="component" value="Unassembled WGS sequence"/>
</dbReference>
<keyword evidence="2" id="KW-1185">Reference proteome</keyword>
<dbReference type="EMBL" id="WKJO01000001">
    <property type="protein sequence ID" value="MRX23050.1"/>
    <property type="molecule type" value="Genomic_DNA"/>
</dbReference>
<name>A0A6A8GMS0_9EURY</name>
<dbReference type="RefSeq" id="WP_154326236.1">
    <property type="nucleotide sequence ID" value="NZ_WKJO01000001.1"/>
</dbReference>
<evidence type="ECO:0000313" key="2">
    <source>
        <dbReference type="Proteomes" id="UP000439022"/>
    </source>
</evidence>
<evidence type="ECO:0000313" key="1">
    <source>
        <dbReference type="EMBL" id="MRX23050.1"/>
    </source>
</evidence>
<dbReference type="AlphaFoldDB" id="A0A6A8GMS0"/>
<gene>
    <name evidence="1" type="ORF">GJR96_13935</name>
</gene>
<reference evidence="1 2" key="1">
    <citation type="submission" date="2019-11" db="EMBL/GenBank/DDBJ databases">
        <title>Whole genome sequence of Haloferax sp. MBLA0076.</title>
        <authorList>
            <person name="Seo M.-J."/>
            <person name="Cho E.-S."/>
        </authorList>
    </citation>
    <scope>NUCLEOTIDE SEQUENCE [LARGE SCALE GENOMIC DNA]</scope>
    <source>
        <strain evidence="1 2">MBLA0076</strain>
    </source>
</reference>
<sequence length="55" mass="6313">MSSSYIIECRDCEFEKRTIGDEFAQWAADRHERGEQHSVTIRDVSSGMTVYSSPL</sequence>
<accession>A0A6A8GMS0</accession>
<proteinExistence type="predicted"/>
<comment type="caution">
    <text evidence="1">The sequence shown here is derived from an EMBL/GenBank/DDBJ whole genome shotgun (WGS) entry which is preliminary data.</text>
</comment>